<dbReference type="eggNOG" id="COG0702">
    <property type="taxonomic scope" value="Bacteria"/>
</dbReference>
<feature type="domain" description="NAD-dependent epimerase/dehydratase" evidence="1">
    <location>
        <begin position="6"/>
        <end position="54"/>
    </location>
</feature>
<dbReference type="EMBL" id="CP002040">
    <property type="protein sequence ID" value="ADH68946.1"/>
    <property type="molecule type" value="Genomic_DNA"/>
</dbReference>
<accession>D7B4F1</accession>
<sequence>MTTQHVLVTGGTGMTGRRVTRLLREHGADVRVGSRSGRPRFDWHEPATWDAVLEGVASVYLCYHPDLAFPGADEAVAAFASRAARSGVRRAVLLSGRGEEGAERAEHAVRGVFPDLTVLRCSVFAQDFSESFLLGPVLEGTVALPVPDVPEPFVDLDDVAEIAARALTEDGHAGELYELTGPRALTFTEATRLIGGAAGYPVACRRVPPEEFVAGAVAAGLPGEVARGLTELFGEILDGRNAEPADGVEKALGRPASDFVEYVRRAGAAGAWSRPV</sequence>
<dbReference type="GeneID" id="91486099"/>
<dbReference type="SUPFAM" id="SSF51735">
    <property type="entry name" value="NAD(P)-binding Rossmann-fold domains"/>
    <property type="match status" value="1"/>
</dbReference>
<dbReference type="InterPro" id="IPR051604">
    <property type="entry name" value="Ergot_Alk_Oxidoreductase"/>
</dbReference>
<dbReference type="AlphaFoldDB" id="D7B4F1"/>
<dbReference type="RefSeq" id="WP_013154553.1">
    <property type="nucleotide sequence ID" value="NC_014210.1"/>
</dbReference>
<evidence type="ECO:0000313" key="2">
    <source>
        <dbReference type="EMBL" id="ADH68946.1"/>
    </source>
</evidence>
<dbReference type="InterPro" id="IPR001509">
    <property type="entry name" value="Epimerase_deHydtase"/>
</dbReference>
<dbReference type="Pfam" id="PF01370">
    <property type="entry name" value="Epimerase"/>
    <property type="match status" value="1"/>
</dbReference>
<dbReference type="OrthoDB" id="4457504at2"/>
<dbReference type="Gene3D" id="3.40.50.720">
    <property type="entry name" value="NAD(P)-binding Rossmann-like Domain"/>
    <property type="match status" value="1"/>
</dbReference>
<evidence type="ECO:0000259" key="1">
    <source>
        <dbReference type="Pfam" id="PF01370"/>
    </source>
</evidence>
<dbReference type="HOGENOM" id="CLU_007383_10_6_11"/>
<dbReference type="Proteomes" id="UP000002219">
    <property type="component" value="Chromosome 1"/>
</dbReference>
<reference evidence="2 3" key="1">
    <citation type="journal article" date="2010" name="Stand. Genomic Sci.">
        <title>Complete genome sequence of Nocardiopsis dassonvillei type strain (IMRU 509).</title>
        <authorList>
            <person name="Sun H."/>
            <person name="Lapidus A."/>
            <person name="Nolan M."/>
            <person name="Lucas S."/>
            <person name="Del Rio T.G."/>
            <person name="Tice H."/>
            <person name="Cheng J.F."/>
            <person name="Tapia R."/>
            <person name="Han C."/>
            <person name="Goodwin L."/>
            <person name="Pitluck S."/>
            <person name="Pagani I."/>
            <person name="Ivanova N."/>
            <person name="Mavromatis K."/>
            <person name="Mikhailova N."/>
            <person name="Pati A."/>
            <person name="Chen A."/>
            <person name="Palaniappan K."/>
            <person name="Land M."/>
            <person name="Hauser L."/>
            <person name="Chang Y.J."/>
            <person name="Jeffries C.D."/>
            <person name="Djao O.D."/>
            <person name="Rohde M."/>
            <person name="Sikorski J."/>
            <person name="Goker M."/>
            <person name="Woyke T."/>
            <person name="Bristow J."/>
            <person name="Eisen J.A."/>
            <person name="Markowitz V."/>
            <person name="Hugenholtz P."/>
            <person name="Kyrpides N.C."/>
            <person name="Klenk H.P."/>
        </authorList>
    </citation>
    <scope>NUCLEOTIDE SEQUENCE [LARGE SCALE GENOMIC DNA]</scope>
    <source>
        <strain evidence="3">ATCC 23218 / DSM 43111 / CIP 107115 / JCM 7437 / KCTC 9190 / NBRC 14626 / NCTC 10488 / NRRL B-5397 / IMRU 509</strain>
    </source>
</reference>
<name>D7B4F1_NOCDD</name>
<organism evidence="2 3">
    <name type="scientific">Nocardiopsis dassonvillei (strain ATCC 23218 / DSM 43111 / CIP 107115 / JCM 7437 / KCTC 9190 / NBRC 14626 / NCTC 10488 / NRRL B-5397 / IMRU 509)</name>
    <name type="common">Actinomadura dassonvillei</name>
    <dbReference type="NCBI Taxonomy" id="446468"/>
    <lineage>
        <taxon>Bacteria</taxon>
        <taxon>Bacillati</taxon>
        <taxon>Actinomycetota</taxon>
        <taxon>Actinomycetes</taxon>
        <taxon>Streptosporangiales</taxon>
        <taxon>Nocardiopsidaceae</taxon>
        <taxon>Nocardiopsis</taxon>
    </lineage>
</organism>
<dbReference type="InterPro" id="IPR036291">
    <property type="entry name" value="NAD(P)-bd_dom_sf"/>
</dbReference>
<evidence type="ECO:0000313" key="3">
    <source>
        <dbReference type="Proteomes" id="UP000002219"/>
    </source>
</evidence>
<dbReference type="Gene3D" id="3.90.25.10">
    <property type="entry name" value="UDP-galactose 4-epimerase, domain 1"/>
    <property type="match status" value="1"/>
</dbReference>
<dbReference type="STRING" id="446468.Ndas_3545"/>
<keyword evidence="3" id="KW-1185">Reference proteome</keyword>
<dbReference type="PANTHER" id="PTHR43162">
    <property type="match status" value="1"/>
</dbReference>
<gene>
    <name evidence="2" type="ordered locus">Ndas_3545</name>
</gene>
<dbReference type="KEGG" id="nda:Ndas_3545"/>
<proteinExistence type="predicted"/>
<protein>
    <submittedName>
        <fullName evidence="2">NAD-dependent epimerase/dehydratase</fullName>
    </submittedName>
</protein>
<dbReference type="PANTHER" id="PTHR43162:SF1">
    <property type="entry name" value="PRESTALK A DIFFERENTIATION PROTEIN A"/>
    <property type="match status" value="1"/>
</dbReference>